<keyword evidence="5" id="KW-0539">Nucleus</keyword>
<evidence type="ECO:0000313" key="8">
    <source>
        <dbReference type="EMBL" id="GAO46892.1"/>
    </source>
</evidence>
<feature type="compositionally biased region" description="Low complexity" evidence="6">
    <location>
        <begin position="94"/>
        <end position="118"/>
    </location>
</feature>
<reference evidence="8 9" key="2">
    <citation type="journal article" date="2014" name="J. Gen. Appl. Microbiol.">
        <title>The early diverging ascomycetous budding yeast Saitoella complicata has three histone deacetylases belonging to the Clr6, Hos2, and Rpd3 lineages.</title>
        <authorList>
            <person name="Nishida H."/>
            <person name="Matsumoto T."/>
            <person name="Kondo S."/>
            <person name="Hamamoto M."/>
            <person name="Yoshikawa H."/>
        </authorList>
    </citation>
    <scope>NUCLEOTIDE SEQUENCE [LARGE SCALE GENOMIC DNA]</scope>
    <source>
        <strain evidence="8 9">NRRL Y-17804</strain>
    </source>
</reference>
<evidence type="ECO:0000256" key="3">
    <source>
        <dbReference type="ARBA" id="ARBA00023125"/>
    </source>
</evidence>
<dbReference type="SUPFAM" id="SSF57701">
    <property type="entry name" value="Zn2/Cys6 DNA-binding domain"/>
    <property type="match status" value="1"/>
</dbReference>
<reference evidence="8 9" key="3">
    <citation type="journal article" date="2015" name="Genome Announc.">
        <title>Draft Genome Sequence of the Archiascomycetous Yeast Saitoella complicata.</title>
        <authorList>
            <person name="Yamauchi K."/>
            <person name="Kondo S."/>
            <person name="Hamamoto M."/>
            <person name="Takahashi Y."/>
            <person name="Ogura Y."/>
            <person name="Hayashi T."/>
            <person name="Nishida H."/>
        </authorList>
    </citation>
    <scope>NUCLEOTIDE SEQUENCE [LARGE SCALE GENOMIC DNA]</scope>
    <source>
        <strain evidence="8 9">NRRL Y-17804</strain>
    </source>
</reference>
<name>A0A0E9NAK3_SAICN</name>
<sequence>MSDSMTMENRPPHILPPLGSGPSPSPAGAPSVDPTTNHFSFGSIRSLHSLPPPVPHASASPVPHSSVPVVTPNIAPAPRFNSSSPPANQHQHQHQQQQQQPPMLPSFSYQSPLSQSSLESRHRSHSNPHQQGPGGPIYPPRQSPPRAPGTSDTPEGPKKRHKISRACDECRRKKIRCDASTENTHADCTSCRRSGIKCSFSRVPMKRGPSKGYIKELEDRLGALEHYKGSDTPGLSGGPNGSGNISRSVSPPQGAVLQGAPVRKRPLSADHIDFQPSSGSVQVESGSNYSTPPVVSYDRTLPPIESLRNAAAGGQRETLEFRNGYQPFGATLKPADPKLGTSQIRLPYPEPGTPHDNFWDEAAIDKYYTNIHHCFPLLPHSKQRLRLRLASAPASAREALLYAIYALVRPTPTDSNMSPKSGHGQGDTLSCRATNLLSLSAYDRSISGNLEGQVLLLAALVLMAIEADHRGPPGMLGGGKGFPVGVWLGSAVGMAYQLKLHLSRKSTPADVSCDIDGDERLARRAWWVIVVLDRWHAVSTCSPPFIPDANVNLSAEDHLLLGMIPYHLTRVSCILGHLADAFSSPDESISSSSNPYISKILRGELERFRESVEVVWGQSNLLHIAYWHVKLLALLHTSTSEPHTLLGPALRIASILQSPSTPVTPLNHHFAALSGSVLLRLANIPETRDDSLRGLFGLREAIERRRGLIGREGMSGWDAAIRDLVTKVSLRGSLGQLADVAIGDAKGLELSTSGNAGLDATLRKHGYLSLAG</sequence>
<dbReference type="InterPro" id="IPR050797">
    <property type="entry name" value="Carb_Metab_Trans_Reg"/>
</dbReference>
<feature type="compositionally biased region" description="Low complexity" evidence="6">
    <location>
        <begin position="16"/>
        <end position="31"/>
    </location>
</feature>
<evidence type="ECO:0000313" key="9">
    <source>
        <dbReference type="Proteomes" id="UP000033140"/>
    </source>
</evidence>
<feature type="domain" description="Zn(2)-C6 fungal-type" evidence="7">
    <location>
        <begin position="166"/>
        <end position="200"/>
    </location>
</feature>
<dbReference type="GO" id="GO:0003677">
    <property type="term" value="F:DNA binding"/>
    <property type="evidence" value="ECO:0007669"/>
    <property type="project" value="UniProtKB-KW"/>
</dbReference>
<dbReference type="GO" id="GO:0000981">
    <property type="term" value="F:DNA-binding transcription factor activity, RNA polymerase II-specific"/>
    <property type="evidence" value="ECO:0007669"/>
    <property type="project" value="InterPro"/>
</dbReference>
<dbReference type="GO" id="GO:0006351">
    <property type="term" value="P:DNA-templated transcription"/>
    <property type="evidence" value="ECO:0007669"/>
    <property type="project" value="InterPro"/>
</dbReference>
<comment type="caution">
    <text evidence="8">The sequence shown here is derived from an EMBL/GenBank/DDBJ whole genome shotgun (WGS) entry which is preliminary data.</text>
</comment>
<dbReference type="InterPro" id="IPR036864">
    <property type="entry name" value="Zn2-C6_fun-type_DNA-bd_sf"/>
</dbReference>
<dbReference type="Proteomes" id="UP000033140">
    <property type="component" value="Unassembled WGS sequence"/>
</dbReference>
<dbReference type="SMART" id="SM00066">
    <property type="entry name" value="GAL4"/>
    <property type="match status" value="1"/>
</dbReference>
<dbReference type="PROSITE" id="PS00463">
    <property type="entry name" value="ZN2_CY6_FUNGAL_1"/>
    <property type="match status" value="1"/>
</dbReference>
<dbReference type="Pfam" id="PF00172">
    <property type="entry name" value="Zn_clus"/>
    <property type="match status" value="1"/>
</dbReference>
<dbReference type="InterPro" id="IPR007219">
    <property type="entry name" value="XnlR_reg_dom"/>
</dbReference>
<dbReference type="OrthoDB" id="5426978at2759"/>
<keyword evidence="9" id="KW-1185">Reference proteome</keyword>
<dbReference type="PANTHER" id="PTHR31668:SF26">
    <property type="entry name" value="GLUCOSE TRANSPORT TRANSCRIPTION REGULATOR RGT1-RELATED"/>
    <property type="match status" value="1"/>
</dbReference>
<dbReference type="CDD" id="cd12148">
    <property type="entry name" value="fungal_TF_MHR"/>
    <property type="match status" value="1"/>
</dbReference>
<keyword evidence="4" id="KW-0804">Transcription</keyword>
<dbReference type="InterPro" id="IPR001138">
    <property type="entry name" value="Zn2Cys6_DnaBD"/>
</dbReference>
<dbReference type="GO" id="GO:0008270">
    <property type="term" value="F:zinc ion binding"/>
    <property type="evidence" value="ECO:0007669"/>
    <property type="project" value="InterPro"/>
</dbReference>
<evidence type="ECO:0000256" key="5">
    <source>
        <dbReference type="ARBA" id="ARBA00023242"/>
    </source>
</evidence>
<keyword evidence="2" id="KW-0805">Transcription regulation</keyword>
<evidence type="ECO:0000256" key="1">
    <source>
        <dbReference type="ARBA" id="ARBA00022723"/>
    </source>
</evidence>
<dbReference type="PROSITE" id="PS50048">
    <property type="entry name" value="ZN2_CY6_FUNGAL_2"/>
    <property type="match status" value="1"/>
</dbReference>
<dbReference type="CDD" id="cd00067">
    <property type="entry name" value="GAL4"/>
    <property type="match status" value="1"/>
</dbReference>
<gene>
    <name evidence="8" type="ORF">G7K_1110-t1</name>
</gene>
<dbReference type="STRING" id="698492.A0A0E9NAK3"/>
<dbReference type="EMBL" id="BACD03000006">
    <property type="protein sequence ID" value="GAO46892.1"/>
    <property type="molecule type" value="Genomic_DNA"/>
</dbReference>
<dbReference type="Gene3D" id="4.10.240.10">
    <property type="entry name" value="Zn(2)-C6 fungal-type DNA-binding domain"/>
    <property type="match status" value="1"/>
</dbReference>
<dbReference type="Pfam" id="PF04082">
    <property type="entry name" value="Fungal_trans"/>
    <property type="match status" value="1"/>
</dbReference>
<dbReference type="AlphaFoldDB" id="A0A0E9NAK3"/>
<feature type="region of interest" description="Disordered" evidence="6">
    <location>
        <begin position="1"/>
        <end position="165"/>
    </location>
</feature>
<organism evidence="8 9">
    <name type="scientific">Saitoella complicata (strain BCRC 22490 / CBS 7301 / JCM 7358 / NBRC 10748 / NRRL Y-17804)</name>
    <dbReference type="NCBI Taxonomy" id="698492"/>
    <lineage>
        <taxon>Eukaryota</taxon>
        <taxon>Fungi</taxon>
        <taxon>Dikarya</taxon>
        <taxon>Ascomycota</taxon>
        <taxon>Taphrinomycotina</taxon>
        <taxon>Taphrinomycotina incertae sedis</taxon>
        <taxon>Saitoella</taxon>
    </lineage>
</organism>
<protein>
    <recommendedName>
        <fullName evidence="7">Zn(2)-C6 fungal-type domain-containing protein</fullName>
    </recommendedName>
</protein>
<dbReference type="RefSeq" id="XP_019025007.1">
    <property type="nucleotide sequence ID" value="XM_019170591.1"/>
</dbReference>
<keyword evidence="3" id="KW-0238">DNA-binding</keyword>
<feature type="region of interest" description="Disordered" evidence="6">
    <location>
        <begin position="226"/>
        <end position="295"/>
    </location>
</feature>
<feature type="compositionally biased region" description="Pro residues" evidence="6">
    <location>
        <begin position="136"/>
        <end position="147"/>
    </location>
</feature>
<proteinExistence type="predicted"/>
<evidence type="ECO:0000256" key="2">
    <source>
        <dbReference type="ARBA" id="ARBA00023015"/>
    </source>
</evidence>
<dbReference type="OMA" id="QHMLQFT"/>
<feature type="compositionally biased region" description="Polar residues" evidence="6">
    <location>
        <begin position="275"/>
        <end position="293"/>
    </location>
</feature>
<dbReference type="PANTHER" id="PTHR31668">
    <property type="entry name" value="GLUCOSE TRANSPORT TRANSCRIPTION REGULATOR RGT1-RELATED-RELATED"/>
    <property type="match status" value="1"/>
</dbReference>
<keyword evidence="1" id="KW-0479">Metal-binding</keyword>
<accession>A0A0E9NAK3</accession>
<dbReference type="SMART" id="SM00906">
    <property type="entry name" value="Fungal_trans"/>
    <property type="match status" value="1"/>
</dbReference>
<evidence type="ECO:0000256" key="6">
    <source>
        <dbReference type="SAM" id="MobiDB-lite"/>
    </source>
</evidence>
<evidence type="ECO:0000259" key="7">
    <source>
        <dbReference type="PROSITE" id="PS50048"/>
    </source>
</evidence>
<evidence type="ECO:0000256" key="4">
    <source>
        <dbReference type="ARBA" id="ARBA00023163"/>
    </source>
</evidence>
<feature type="compositionally biased region" description="Low complexity" evidence="6">
    <location>
        <begin position="56"/>
        <end position="70"/>
    </location>
</feature>
<reference evidence="8 9" key="1">
    <citation type="journal article" date="2011" name="J. Gen. Appl. Microbiol.">
        <title>Draft genome sequencing of the enigmatic yeast Saitoella complicata.</title>
        <authorList>
            <person name="Nishida H."/>
            <person name="Hamamoto M."/>
            <person name="Sugiyama J."/>
        </authorList>
    </citation>
    <scope>NUCLEOTIDE SEQUENCE [LARGE SCALE GENOMIC DNA]</scope>
    <source>
        <strain evidence="8 9">NRRL Y-17804</strain>
    </source>
</reference>